<accession>A0ABS8T5F3</accession>
<dbReference type="EMBL" id="JACEIK010001125">
    <property type="protein sequence ID" value="MCD7466245.1"/>
    <property type="molecule type" value="Genomic_DNA"/>
</dbReference>
<gene>
    <name evidence="1" type="ORF">HAX54_002787</name>
</gene>
<evidence type="ECO:0000313" key="1">
    <source>
        <dbReference type="EMBL" id="MCD7466245.1"/>
    </source>
</evidence>
<proteinExistence type="predicted"/>
<protein>
    <submittedName>
        <fullName evidence="1">Uncharacterized protein</fullName>
    </submittedName>
</protein>
<keyword evidence="2" id="KW-1185">Reference proteome</keyword>
<evidence type="ECO:0000313" key="2">
    <source>
        <dbReference type="Proteomes" id="UP000823775"/>
    </source>
</evidence>
<name>A0ABS8T5F3_DATST</name>
<reference evidence="1 2" key="1">
    <citation type="journal article" date="2021" name="BMC Genomics">
        <title>Datura genome reveals duplications of psychoactive alkaloid biosynthetic genes and high mutation rate following tissue culture.</title>
        <authorList>
            <person name="Rajewski A."/>
            <person name="Carter-House D."/>
            <person name="Stajich J."/>
            <person name="Litt A."/>
        </authorList>
    </citation>
    <scope>NUCLEOTIDE SEQUENCE [LARGE SCALE GENOMIC DNA]</scope>
    <source>
        <strain evidence="1">AR-01</strain>
    </source>
</reference>
<organism evidence="1 2">
    <name type="scientific">Datura stramonium</name>
    <name type="common">Jimsonweed</name>
    <name type="synonym">Common thornapple</name>
    <dbReference type="NCBI Taxonomy" id="4076"/>
    <lineage>
        <taxon>Eukaryota</taxon>
        <taxon>Viridiplantae</taxon>
        <taxon>Streptophyta</taxon>
        <taxon>Embryophyta</taxon>
        <taxon>Tracheophyta</taxon>
        <taxon>Spermatophyta</taxon>
        <taxon>Magnoliopsida</taxon>
        <taxon>eudicotyledons</taxon>
        <taxon>Gunneridae</taxon>
        <taxon>Pentapetalae</taxon>
        <taxon>asterids</taxon>
        <taxon>lamiids</taxon>
        <taxon>Solanales</taxon>
        <taxon>Solanaceae</taxon>
        <taxon>Solanoideae</taxon>
        <taxon>Datureae</taxon>
        <taxon>Datura</taxon>
    </lineage>
</organism>
<comment type="caution">
    <text evidence="1">The sequence shown here is derived from an EMBL/GenBank/DDBJ whole genome shotgun (WGS) entry which is preliminary data.</text>
</comment>
<sequence length="96" mass="10903">MKFCDSKCKLGVDWKGVSEIRVKEVLVMNKVSSSWVCHYLASFAAADMFSLQRARFLNGRAIIATYPTYARPLRRDMGPHSAPAIVEEPIIEVDRR</sequence>
<dbReference type="Proteomes" id="UP000823775">
    <property type="component" value="Unassembled WGS sequence"/>
</dbReference>